<proteinExistence type="predicted"/>
<dbReference type="EMBL" id="JACEGE010000014">
    <property type="protein sequence ID" value="MBA2795895.1"/>
    <property type="molecule type" value="Genomic_DNA"/>
</dbReference>
<evidence type="ECO:0000313" key="1">
    <source>
        <dbReference type="EMBL" id="MBA2795895.1"/>
    </source>
</evidence>
<sequence length="39" mass="4393">YIKDGAAAARPWLRRDGVKNIKALNDVLAKTARPWTDKI</sequence>
<reference evidence="1 2" key="1">
    <citation type="submission" date="2020-07" db="EMBL/GenBank/DDBJ databases">
        <title>Molecular and genomic characterization of Streptococcus porcinus isolated from diseased swine in Brazil.</title>
        <authorList>
            <person name="Moreno L.Z."/>
            <person name="Matajira C.E.C."/>
            <person name="Poor A.P."/>
            <person name="Dutra M.C."/>
            <person name="Moreno A.M."/>
        </authorList>
    </citation>
    <scope>NUCLEOTIDE SEQUENCE [LARGE SCALE GENOMIC DNA]</scope>
    <source>
        <strain evidence="1 2">SP0816-2</strain>
    </source>
</reference>
<gene>
    <name evidence="1" type="ORF">H1B29_05285</name>
</gene>
<accession>A0A7V9WRS1</accession>
<organism evidence="1 2">
    <name type="scientific">Streptococcus porcinus</name>
    <dbReference type="NCBI Taxonomy" id="1340"/>
    <lineage>
        <taxon>Bacteria</taxon>
        <taxon>Bacillati</taxon>
        <taxon>Bacillota</taxon>
        <taxon>Bacilli</taxon>
        <taxon>Lactobacillales</taxon>
        <taxon>Streptococcaceae</taxon>
        <taxon>Streptococcus</taxon>
    </lineage>
</organism>
<comment type="caution">
    <text evidence="1">The sequence shown here is derived from an EMBL/GenBank/DDBJ whole genome shotgun (WGS) entry which is preliminary data.</text>
</comment>
<evidence type="ECO:0000313" key="2">
    <source>
        <dbReference type="Proteomes" id="UP000524462"/>
    </source>
</evidence>
<dbReference type="AlphaFoldDB" id="A0A7V9WRS1"/>
<dbReference type="InterPro" id="IPR013785">
    <property type="entry name" value="Aldolase_TIM"/>
</dbReference>
<feature type="non-terminal residue" evidence="1">
    <location>
        <position position="1"/>
    </location>
</feature>
<protein>
    <submittedName>
        <fullName evidence="1">Tagatose-bisphosphate aldolase</fullName>
    </submittedName>
</protein>
<dbReference type="Gene3D" id="3.20.20.70">
    <property type="entry name" value="Aldolase class I"/>
    <property type="match status" value="1"/>
</dbReference>
<dbReference type="Proteomes" id="UP000524462">
    <property type="component" value="Unassembled WGS sequence"/>
</dbReference>
<name>A0A7V9WRS1_STRPO</name>